<dbReference type="AlphaFoldDB" id="A0A8J7AJD4"/>
<protein>
    <submittedName>
        <fullName evidence="2">GNAT family N-acetyltransferase</fullName>
    </submittedName>
</protein>
<dbReference type="InterPro" id="IPR000182">
    <property type="entry name" value="GNAT_dom"/>
</dbReference>
<dbReference type="EMBL" id="JADEXG010000001">
    <property type="protein sequence ID" value="MBE9075714.1"/>
    <property type="molecule type" value="Genomic_DNA"/>
</dbReference>
<proteinExistence type="predicted"/>
<dbReference type="InterPro" id="IPR016181">
    <property type="entry name" value="Acyl_CoA_acyltransferase"/>
</dbReference>
<dbReference type="PROSITE" id="PS51186">
    <property type="entry name" value="GNAT"/>
    <property type="match status" value="1"/>
</dbReference>
<reference evidence="2" key="1">
    <citation type="submission" date="2020-10" db="EMBL/GenBank/DDBJ databases">
        <authorList>
            <person name="Castelo-Branco R."/>
            <person name="Eusebio N."/>
            <person name="Adriana R."/>
            <person name="Vieira A."/>
            <person name="Brugerolle De Fraissinette N."/>
            <person name="Rezende De Castro R."/>
            <person name="Schneider M.P."/>
            <person name="Vasconcelos V."/>
            <person name="Leao P.N."/>
        </authorList>
    </citation>
    <scope>NUCLEOTIDE SEQUENCE</scope>
    <source>
        <strain evidence="2">LEGE 07310</strain>
    </source>
</reference>
<evidence type="ECO:0000313" key="3">
    <source>
        <dbReference type="Proteomes" id="UP000636505"/>
    </source>
</evidence>
<sequence length="165" mass="18373">MSLIFRPLESEQALAILCWRYPSPYDCYNFDVNNTKGDLLYLLDPNNAFYAILNLHGALEGYCSFGIDGQVPGGDYSTEALDIGMGIRPDLVGLGRGKHYAQAIARYGVCQHGAQVLRVTIAAFNQRAQQVWKQLGFEQVDQFVKIGSKERFVVMVCAGTQWLAD</sequence>
<comment type="caution">
    <text evidence="2">The sequence shown here is derived from an EMBL/GenBank/DDBJ whole genome shotgun (WGS) entry which is preliminary data.</text>
</comment>
<organism evidence="2 3">
    <name type="scientific">Vasconcelosia minhoensis LEGE 07310</name>
    <dbReference type="NCBI Taxonomy" id="915328"/>
    <lineage>
        <taxon>Bacteria</taxon>
        <taxon>Bacillati</taxon>
        <taxon>Cyanobacteriota</taxon>
        <taxon>Cyanophyceae</taxon>
        <taxon>Nodosilineales</taxon>
        <taxon>Cymatolegaceae</taxon>
        <taxon>Vasconcelosia</taxon>
        <taxon>Vasconcelosia minhoensis</taxon>
    </lineage>
</organism>
<keyword evidence="3" id="KW-1185">Reference proteome</keyword>
<dbReference type="Pfam" id="PF00583">
    <property type="entry name" value="Acetyltransf_1"/>
    <property type="match status" value="1"/>
</dbReference>
<evidence type="ECO:0000313" key="2">
    <source>
        <dbReference type="EMBL" id="MBE9075714.1"/>
    </source>
</evidence>
<dbReference type="RefSeq" id="WP_193904378.1">
    <property type="nucleotide sequence ID" value="NZ_JADEXG010000001.1"/>
</dbReference>
<feature type="domain" description="N-acetyltransferase" evidence="1">
    <location>
        <begin position="3"/>
        <end position="160"/>
    </location>
</feature>
<dbReference type="Gene3D" id="3.40.630.30">
    <property type="match status" value="1"/>
</dbReference>
<name>A0A8J7AJD4_9CYAN</name>
<gene>
    <name evidence="2" type="ORF">IQ241_00100</name>
</gene>
<dbReference type="Proteomes" id="UP000636505">
    <property type="component" value="Unassembled WGS sequence"/>
</dbReference>
<accession>A0A8J7AJD4</accession>
<evidence type="ECO:0000259" key="1">
    <source>
        <dbReference type="PROSITE" id="PS51186"/>
    </source>
</evidence>
<dbReference type="SUPFAM" id="SSF55729">
    <property type="entry name" value="Acyl-CoA N-acyltransferases (Nat)"/>
    <property type="match status" value="1"/>
</dbReference>
<dbReference type="GO" id="GO:0016747">
    <property type="term" value="F:acyltransferase activity, transferring groups other than amino-acyl groups"/>
    <property type="evidence" value="ECO:0007669"/>
    <property type="project" value="InterPro"/>
</dbReference>